<evidence type="ECO:0000256" key="7">
    <source>
        <dbReference type="ARBA" id="ARBA00023136"/>
    </source>
</evidence>
<feature type="transmembrane region" description="Helical" evidence="8">
    <location>
        <begin position="777"/>
        <end position="798"/>
    </location>
</feature>
<dbReference type="InterPro" id="IPR059000">
    <property type="entry name" value="ATPase_P-type_domA"/>
</dbReference>
<reference evidence="12 13" key="1">
    <citation type="submission" date="2019-12" db="EMBL/GenBank/DDBJ databases">
        <title>Genomic-based taxomic classification of the family Erythrobacteraceae.</title>
        <authorList>
            <person name="Xu L."/>
        </authorList>
    </citation>
    <scope>NUCLEOTIDE SEQUENCE [LARGE SCALE GENOMIC DNA]</scope>
    <source>
        <strain evidence="12 13">KCTC 52259</strain>
    </source>
</reference>
<feature type="domain" description="P-type ATPase A" evidence="9">
    <location>
        <begin position="96"/>
        <end position="203"/>
    </location>
</feature>
<dbReference type="GO" id="GO:0005524">
    <property type="term" value="F:ATP binding"/>
    <property type="evidence" value="ECO:0007669"/>
    <property type="project" value="UniProtKB-KW"/>
</dbReference>
<dbReference type="Pfam" id="PF00122">
    <property type="entry name" value="E1-E2_ATPase"/>
    <property type="match status" value="1"/>
</dbReference>
<dbReference type="SUPFAM" id="SSF81653">
    <property type="entry name" value="Calcium ATPase, transduction domain A"/>
    <property type="match status" value="1"/>
</dbReference>
<feature type="transmembrane region" description="Helical" evidence="8">
    <location>
        <begin position="614"/>
        <end position="639"/>
    </location>
</feature>
<keyword evidence="6 8" id="KW-1133">Transmembrane helix</keyword>
<dbReference type="InterPro" id="IPR023298">
    <property type="entry name" value="ATPase_P-typ_TM_dom_sf"/>
</dbReference>
<feature type="transmembrane region" description="Helical" evidence="8">
    <location>
        <begin position="254"/>
        <end position="279"/>
    </location>
</feature>
<dbReference type="PRINTS" id="PR00120">
    <property type="entry name" value="HATPASE"/>
</dbReference>
<keyword evidence="2 8" id="KW-0812">Transmembrane</keyword>
<feature type="domain" description="Cation-transporting P-type ATPase C-terminal" evidence="10">
    <location>
        <begin position="639"/>
        <end position="795"/>
    </location>
</feature>
<name>A0A6L7GI98_9SPHN</name>
<dbReference type="Pfam" id="PF00690">
    <property type="entry name" value="Cation_ATPase_N"/>
    <property type="match status" value="1"/>
</dbReference>
<dbReference type="Pfam" id="PF00689">
    <property type="entry name" value="Cation_ATPase_C"/>
    <property type="match status" value="1"/>
</dbReference>
<feature type="transmembrane region" description="Helical" evidence="8">
    <location>
        <begin position="719"/>
        <end position="737"/>
    </location>
</feature>
<dbReference type="InterPro" id="IPR018303">
    <property type="entry name" value="ATPase_P-typ_P_site"/>
</dbReference>
<feature type="transmembrane region" description="Helical" evidence="8">
    <location>
        <begin position="744"/>
        <end position="765"/>
    </location>
</feature>
<proteinExistence type="predicted"/>
<evidence type="ECO:0000256" key="4">
    <source>
        <dbReference type="ARBA" id="ARBA00022840"/>
    </source>
</evidence>
<evidence type="ECO:0000256" key="3">
    <source>
        <dbReference type="ARBA" id="ARBA00022741"/>
    </source>
</evidence>
<evidence type="ECO:0000313" key="13">
    <source>
        <dbReference type="Proteomes" id="UP000473531"/>
    </source>
</evidence>
<dbReference type="NCBIfam" id="TIGR01494">
    <property type="entry name" value="ATPase_P-type"/>
    <property type="match status" value="2"/>
</dbReference>
<keyword evidence="4" id="KW-0067">ATP-binding</keyword>
<feature type="transmembrane region" description="Helical" evidence="8">
    <location>
        <begin position="45"/>
        <end position="75"/>
    </location>
</feature>
<dbReference type="AlphaFoldDB" id="A0A6L7GI98"/>
<keyword evidence="5" id="KW-1278">Translocase</keyword>
<feature type="domain" description="Cation-transporting P-type ATPase N-terminal" evidence="11">
    <location>
        <begin position="2"/>
        <end position="54"/>
    </location>
</feature>
<protein>
    <submittedName>
        <fullName evidence="12">HAD-IC family P-type ATPase</fullName>
    </submittedName>
</protein>
<feature type="transmembrane region" description="Helical" evidence="8">
    <location>
        <begin position="221"/>
        <end position="242"/>
    </location>
</feature>
<sequence>MDASCGLDDTEIEALRQQFGANLIAEDPPGNFAGLARDTAGDPMIWFLLVTSALFGALGQYTDMAVLLLAIAPLVGMDFYLHHRTQASIEGLRSVLAATATTLRGGVWAQLPAERLVVGDLVQVTAGQNIPADGVIVAGADLQAEESSLTGEAYPVSKAALGTGALAQDSNWGFAGTRLLTGDAAIRVIFTGPDTIFGEIVHSAIGGPPGRTPLQNAVARLVKWLLLAALVLCLLLAAVRLWQGFGAVDAFLSAAALAVAAIPEEFPVVLTFFLGVGVYRLARVKVLVRRGVAVENIGRVSVICSDKTGTITEGRLTFAEALPAQDMSIQELMETAAMASRAQSGDPLDLAILENSPAIQDGWTRTALFPFTEGRRRETACWQSAGGAQRCVTKGAPETVLALCDMTDAARTQWLDATSVLSAKGQKIIACAMQDTVCAQSAEPTAALRFAGLVAIIDPVRRGVSQAVAEARLAGIQVVMVTGDHPQTARAIAAQAGIAEDGLTILGDDLEQTLARLTPDELAQVSVVARASPAQKVLLVQAFQSIGKIVAVTGDGVNDAPALRTADVGIAMGQRGTRSAREVSAMVLMDDNFATIIAAISEGRQLFRNLRMSFAFLLMIHLPLVASAALIPFLGFPILYLPAHIVWLELLIHPAAILAFQTGAGSLSENHADDHGGAFFTPWQWAVIIGTGILVGAGLLAVFIMALSGGHSIEQARSMALVCLVMALATLVTILAPRRTTARNAVVAAGFASALLLVQYGPLAALIHLQPVAWPNWLAAAAAGTLPALASILLKTGIISPSRLSRTRP</sequence>
<keyword evidence="13" id="KW-1185">Reference proteome</keyword>
<dbReference type="InterPro" id="IPR008250">
    <property type="entry name" value="ATPase_P-typ_transduc_dom_A_sf"/>
</dbReference>
<comment type="caution">
    <text evidence="12">The sequence shown here is derived from an EMBL/GenBank/DDBJ whole genome shotgun (WGS) entry which is preliminary data.</text>
</comment>
<dbReference type="InterPro" id="IPR036412">
    <property type="entry name" value="HAD-like_sf"/>
</dbReference>
<evidence type="ECO:0000313" key="12">
    <source>
        <dbReference type="EMBL" id="MXP15657.1"/>
    </source>
</evidence>
<dbReference type="InterPro" id="IPR023214">
    <property type="entry name" value="HAD_sf"/>
</dbReference>
<dbReference type="PRINTS" id="PR00119">
    <property type="entry name" value="CATATPASE"/>
</dbReference>
<dbReference type="GO" id="GO:0015662">
    <property type="term" value="F:P-type ion transporter activity"/>
    <property type="evidence" value="ECO:0007669"/>
    <property type="project" value="UniProtKB-ARBA"/>
</dbReference>
<evidence type="ECO:0000259" key="11">
    <source>
        <dbReference type="Pfam" id="PF00690"/>
    </source>
</evidence>
<dbReference type="Gene3D" id="2.70.150.10">
    <property type="entry name" value="Calcium-transporting ATPase, cytoplasmic transduction domain A"/>
    <property type="match status" value="1"/>
</dbReference>
<evidence type="ECO:0000256" key="5">
    <source>
        <dbReference type="ARBA" id="ARBA00022967"/>
    </source>
</evidence>
<dbReference type="InterPro" id="IPR023299">
    <property type="entry name" value="ATPase_P-typ_cyto_dom_N"/>
</dbReference>
<dbReference type="EMBL" id="WTYU01000002">
    <property type="protein sequence ID" value="MXP15657.1"/>
    <property type="molecule type" value="Genomic_DNA"/>
</dbReference>
<dbReference type="InterPro" id="IPR044492">
    <property type="entry name" value="P_typ_ATPase_HD_dom"/>
</dbReference>
<organism evidence="12 13">
    <name type="scientific">Allopontixanthobacter confluentis</name>
    <dbReference type="NCBI Taxonomy" id="1849021"/>
    <lineage>
        <taxon>Bacteria</taxon>
        <taxon>Pseudomonadati</taxon>
        <taxon>Pseudomonadota</taxon>
        <taxon>Alphaproteobacteria</taxon>
        <taxon>Sphingomonadales</taxon>
        <taxon>Erythrobacteraceae</taxon>
        <taxon>Allopontixanthobacter</taxon>
    </lineage>
</organism>
<evidence type="ECO:0000256" key="1">
    <source>
        <dbReference type="ARBA" id="ARBA00004141"/>
    </source>
</evidence>
<comment type="subcellular location">
    <subcellularLocation>
        <location evidence="1">Membrane</location>
        <topology evidence="1">Multi-pass membrane protein</topology>
    </subcellularLocation>
</comment>
<evidence type="ECO:0000256" key="2">
    <source>
        <dbReference type="ARBA" id="ARBA00022692"/>
    </source>
</evidence>
<dbReference type="SFLD" id="SFLDG00002">
    <property type="entry name" value="C1.7:_P-type_atpase_like"/>
    <property type="match status" value="1"/>
</dbReference>
<dbReference type="Pfam" id="PF00702">
    <property type="entry name" value="Hydrolase"/>
    <property type="match status" value="1"/>
</dbReference>
<dbReference type="SFLD" id="SFLDF00027">
    <property type="entry name" value="p-type_atpase"/>
    <property type="match status" value="1"/>
</dbReference>
<dbReference type="InterPro" id="IPR004014">
    <property type="entry name" value="ATPase_P-typ_cation-transptr_N"/>
</dbReference>
<gene>
    <name evidence="12" type="ORF">GRI44_12950</name>
</gene>
<dbReference type="SUPFAM" id="SSF56784">
    <property type="entry name" value="HAD-like"/>
    <property type="match status" value="1"/>
</dbReference>
<keyword evidence="7 8" id="KW-0472">Membrane</keyword>
<evidence type="ECO:0000259" key="9">
    <source>
        <dbReference type="Pfam" id="PF00122"/>
    </source>
</evidence>
<evidence type="ECO:0000256" key="8">
    <source>
        <dbReference type="SAM" id="Phobius"/>
    </source>
</evidence>
<dbReference type="Gene3D" id="1.20.1110.10">
    <property type="entry name" value="Calcium-transporting ATPase, transmembrane domain"/>
    <property type="match status" value="2"/>
</dbReference>
<feature type="transmembrane region" description="Helical" evidence="8">
    <location>
        <begin position="685"/>
        <end position="707"/>
    </location>
</feature>
<dbReference type="PANTHER" id="PTHR42861">
    <property type="entry name" value="CALCIUM-TRANSPORTING ATPASE"/>
    <property type="match status" value="1"/>
</dbReference>
<accession>A0A6L7GI98</accession>
<dbReference type="PROSITE" id="PS00154">
    <property type="entry name" value="ATPASE_E1_E2"/>
    <property type="match status" value="1"/>
</dbReference>
<dbReference type="Gene3D" id="3.40.1110.10">
    <property type="entry name" value="Calcium-transporting ATPase, cytoplasmic domain N"/>
    <property type="match status" value="1"/>
</dbReference>
<evidence type="ECO:0000259" key="10">
    <source>
        <dbReference type="Pfam" id="PF00689"/>
    </source>
</evidence>
<dbReference type="SUPFAM" id="SSF81665">
    <property type="entry name" value="Calcium ATPase, transmembrane domain M"/>
    <property type="match status" value="1"/>
</dbReference>
<dbReference type="GO" id="GO:0016020">
    <property type="term" value="C:membrane"/>
    <property type="evidence" value="ECO:0007669"/>
    <property type="project" value="UniProtKB-SubCell"/>
</dbReference>
<keyword evidence="3" id="KW-0547">Nucleotide-binding</keyword>
<dbReference type="Proteomes" id="UP000473531">
    <property type="component" value="Unassembled WGS sequence"/>
</dbReference>
<dbReference type="SFLD" id="SFLDS00003">
    <property type="entry name" value="Haloacid_Dehalogenase"/>
    <property type="match status" value="1"/>
</dbReference>
<dbReference type="OrthoDB" id="9813266at2"/>
<dbReference type="GO" id="GO:0016887">
    <property type="term" value="F:ATP hydrolysis activity"/>
    <property type="evidence" value="ECO:0007669"/>
    <property type="project" value="InterPro"/>
</dbReference>
<evidence type="ECO:0000256" key="6">
    <source>
        <dbReference type="ARBA" id="ARBA00022989"/>
    </source>
</evidence>
<feature type="transmembrane region" description="Helical" evidence="8">
    <location>
        <begin position="645"/>
        <end position="664"/>
    </location>
</feature>
<dbReference type="Gene3D" id="3.40.50.1000">
    <property type="entry name" value="HAD superfamily/HAD-like"/>
    <property type="match status" value="1"/>
</dbReference>
<dbReference type="InterPro" id="IPR006068">
    <property type="entry name" value="ATPase_P-typ_cation-transptr_C"/>
</dbReference>
<dbReference type="InterPro" id="IPR001757">
    <property type="entry name" value="P_typ_ATPase"/>
</dbReference>